<evidence type="ECO:0000256" key="4">
    <source>
        <dbReference type="ARBA" id="ARBA00023136"/>
    </source>
</evidence>
<comment type="subcellular location">
    <subcellularLocation>
        <location evidence="1">Membrane</location>
        <topology evidence="1">Multi-pass membrane protein</topology>
    </subcellularLocation>
</comment>
<dbReference type="SUPFAM" id="SSF90123">
    <property type="entry name" value="ABC transporter transmembrane region"/>
    <property type="match status" value="1"/>
</dbReference>
<dbReference type="PANTHER" id="PTHR24222">
    <property type="entry name" value="ABC TRANSPORTER B FAMILY"/>
    <property type="match status" value="1"/>
</dbReference>
<dbReference type="PANTHER" id="PTHR24222:SF76">
    <property type="entry name" value="MYCOBACTIN IMPORT ATP-BINDING_PERMEASE PROTEIN IRTB"/>
    <property type="match status" value="1"/>
</dbReference>
<organism evidence="7">
    <name type="scientific">Graphocephala atropunctata</name>
    <dbReference type="NCBI Taxonomy" id="36148"/>
    <lineage>
        <taxon>Eukaryota</taxon>
        <taxon>Metazoa</taxon>
        <taxon>Ecdysozoa</taxon>
        <taxon>Arthropoda</taxon>
        <taxon>Hexapoda</taxon>
        <taxon>Insecta</taxon>
        <taxon>Pterygota</taxon>
        <taxon>Neoptera</taxon>
        <taxon>Paraneoptera</taxon>
        <taxon>Hemiptera</taxon>
        <taxon>Auchenorrhyncha</taxon>
        <taxon>Membracoidea</taxon>
        <taxon>Cicadellidae</taxon>
        <taxon>Cicadellinae</taxon>
        <taxon>Cicadellini</taxon>
        <taxon>Graphocephala</taxon>
    </lineage>
</organism>
<feature type="transmembrane region" description="Helical" evidence="5">
    <location>
        <begin position="32"/>
        <end position="54"/>
    </location>
</feature>
<dbReference type="InterPro" id="IPR011527">
    <property type="entry name" value="ABC1_TM_dom"/>
</dbReference>
<feature type="domain" description="ABC transmembrane type-1" evidence="6">
    <location>
        <begin position="1"/>
        <end position="103"/>
    </location>
</feature>
<feature type="non-terminal residue" evidence="7">
    <location>
        <position position="1"/>
    </location>
</feature>
<dbReference type="GO" id="GO:0005886">
    <property type="term" value="C:plasma membrane"/>
    <property type="evidence" value="ECO:0007669"/>
    <property type="project" value="TreeGrafter"/>
</dbReference>
<keyword evidence="2 5" id="KW-0812">Transmembrane</keyword>
<proteinExistence type="predicted"/>
<dbReference type="EMBL" id="GEBQ01003962">
    <property type="protein sequence ID" value="JAT36015.1"/>
    <property type="molecule type" value="Transcribed_RNA"/>
</dbReference>
<evidence type="ECO:0000259" key="6">
    <source>
        <dbReference type="PROSITE" id="PS50929"/>
    </source>
</evidence>
<evidence type="ECO:0000256" key="3">
    <source>
        <dbReference type="ARBA" id="ARBA00022989"/>
    </source>
</evidence>
<evidence type="ECO:0000256" key="5">
    <source>
        <dbReference type="SAM" id="Phobius"/>
    </source>
</evidence>
<dbReference type="InterPro" id="IPR036640">
    <property type="entry name" value="ABC1_TM_sf"/>
</dbReference>
<keyword evidence="3 5" id="KW-1133">Transmembrane helix</keyword>
<reference evidence="7" key="1">
    <citation type="submission" date="2015-11" db="EMBL/GenBank/DDBJ databases">
        <title>De novo transcriptome assembly of four potential Pierce s Disease insect vectors from Arizona vineyards.</title>
        <authorList>
            <person name="Tassone E.E."/>
        </authorList>
    </citation>
    <scope>NUCLEOTIDE SEQUENCE</scope>
</reference>
<dbReference type="InterPro" id="IPR039421">
    <property type="entry name" value="Type_1_exporter"/>
</dbReference>
<dbReference type="PROSITE" id="PS50929">
    <property type="entry name" value="ABC_TM1F"/>
    <property type="match status" value="1"/>
</dbReference>
<sequence>NIAWHEMNDEGSLTTKLSDDLERIREGVGSKLGMVTQYLTTFVVGMVVGMLVNWQLTLCLLPFSPVLIGFTAFMAKLATWSAAREQVKHALAGSIANEVLNSV</sequence>
<protein>
    <recommendedName>
        <fullName evidence="6">ABC transmembrane type-1 domain-containing protein</fullName>
    </recommendedName>
</protein>
<feature type="non-terminal residue" evidence="7">
    <location>
        <position position="103"/>
    </location>
</feature>
<gene>
    <name evidence="7" type="ORF">g.53249</name>
</gene>
<name>A0A1B6MJE8_9HEMI</name>
<dbReference type="Gene3D" id="1.20.1560.10">
    <property type="entry name" value="ABC transporter type 1, transmembrane domain"/>
    <property type="match status" value="1"/>
</dbReference>
<accession>A0A1B6MJE8</accession>
<keyword evidence="4 5" id="KW-0472">Membrane</keyword>
<evidence type="ECO:0000313" key="7">
    <source>
        <dbReference type="EMBL" id="JAT36015.1"/>
    </source>
</evidence>
<dbReference type="AlphaFoldDB" id="A0A1B6MJE8"/>
<dbReference type="Pfam" id="PF00664">
    <property type="entry name" value="ABC_membrane"/>
    <property type="match status" value="1"/>
</dbReference>
<dbReference type="GO" id="GO:0140359">
    <property type="term" value="F:ABC-type transporter activity"/>
    <property type="evidence" value="ECO:0007669"/>
    <property type="project" value="InterPro"/>
</dbReference>
<evidence type="ECO:0000256" key="2">
    <source>
        <dbReference type="ARBA" id="ARBA00022692"/>
    </source>
</evidence>
<dbReference type="GO" id="GO:0005524">
    <property type="term" value="F:ATP binding"/>
    <property type="evidence" value="ECO:0007669"/>
    <property type="project" value="InterPro"/>
</dbReference>
<feature type="transmembrane region" description="Helical" evidence="5">
    <location>
        <begin position="60"/>
        <end position="79"/>
    </location>
</feature>
<evidence type="ECO:0000256" key="1">
    <source>
        <dbReference type="ARBA" id="ARBA00004141"/>
    </source>
</evidence>